<dbReference type="InterPro" id="IPR036390">
    <property type="entry name" value="WH_DNA-bd_sf"/>
</dbReference>
<accession>A0A410NYN3</accession>
<organism evidence="1 2">
    <name type="scientific">Brevundimonas diminuta</name>
    <name type="common">Pseudomonas diminuta</name>
    <dbReference type="NCBI Taxonomy" id="293"/>
    <lineage>
        <taxon>Bacteria</taxon>
        <taxon>Pseudomonadati</taxon>
        <taxon>Pseudomonadota</taxon>
        <taxon>Alphaproteobacteria</taxon>
        <taxon>Caulobacterales</taxon>
        <taxon>Caulobacteraceae</taxon>
        <taxon>Brevundimonas</taxon>
    </lineage>
</organism>
<dbReference type="AlphaFoldDB" id="A0A410NYN3"/>
<proteinExistence type="predicted"/>
<gene>
    <name evidence="1" type="ORF">EQG53_11900</name>
</gene>
<name>A0A410NYN3_BREDI</name>
<reference evidence="1 2" key="1">
    <citation type="submission" date="2019-01" db="EMBL/GenBank/DDBJ databases">
        <title>Brevundimonas diminuta Genome sequencing and assembly.</title>
        <authorList>
            <person name="Chen H."/>
        </authorList>
    </citation>
    <scope>NUCLEOTIDE SEQUENCE [LARGE SCALE GENOMIC DNA]</scope>
    <source>
        <strain evidence="2">ATCC(B) 19146</strain>
    </source>
</reference>
<protein>
    <submittedName>
        <fullName evidence="1">GntR family transcriptional regulator</fullName>
    </submittedName>
</protein>
<dbReference type="Proteomes" id="UP000287388">
    <property type="component" value="Chromosome"/>
</dbReference>
<dbReference type="SUPFAM" id="SSF46785">
    <property type="entry name" value="Winged helix' DNA-binding domain"/>
    <property type="match status" value="1"/>
</dbReference>
<evidence type="ECO:0000313" key="2">
    <source>
        <dbReference type="Proteomes" id="UP000287388"/>
    </source>
</evidence>
<evidence type="ECO:0000313" key="1">
    <source>
        <dbReference type="EMBL" id="QAT15008.1"/>
    </source>
</evidence>
<dbReference type="InterPro" id="IPR036388">
    <property type="entry name" value="WH-like_DNA-bd_sf"/>
</dbReference>
<dbReference type="KEGG" id="bdm:EQG53_11900"/>
<dbReference type="Gene3D" id="1.10.10.10">
    <property type="entry name" value="Winged helix-like DNA-binding domain superfamily/Winged helix DNA-binding domain"/>
    <property type="match status" value="1"/>
</dbReference>
<sequence>MSEAIMARRRDPFMLARESLRSRAEQGVYVPGTPVVIMDEARRLNLSTTPVREALVWLCGYGLIERSPTGGFLAPRLDRAIIRDRYAFRLQCVVQSLRGTVDGGSLDQELRGTNDAGPDLSGHMLRAVKRTGNAALVDAYQRVCSQLIQLQAAEERLFGDVVDEASRIVLQFDQPRIAADVSLVEALATYHRRRIEAAPLLMLEAEAGRREAGDGE</sequence>
<dbReference type="EMBL" id="CP035093">
    <property type="protein sequence ID" value="QAT15008.1"/>
    <property type="molecule type" value="Genomic_DNA"/>
</dbReference>